<dbReference type="EMBL" id="JAAWUZ010000089">
    <property type="protein sequence ID" value="NSG31443.1"/>
    <property type="molecule type" value="Genomic_DNA"/>
</dbReference>
<evidence type="ECO:0000259" key="1">
    <source>
        <dbReference type="PROSITE" id="PS51192"/>
    </source>
</evidence>
<dbReference type="InterPro" id="IPR050742">
    <property type="entry name" value="Helicase_Restrict-Modif_Enz"/>
</dbReference>
<sequence length="982" mass="115413">MNKEQQKIKELHDGFQTACVDQSYRSNLAYRPEFISNNYKEGKKVLVSLEQELSDCEEFQISVAFITKSGITPLLQILEELERKNIPGKILTTDYLMFSEPDALEKLATLKNIELKMFRTDSETAGFHTKGYIFRKEEIYKIIIGSSNMTLRAITRNREWNTKIVSTENGELAQEILQEFQELWEDHHALAYDAFIENYRQEYLREQMIKKQRRQAMQESIVNLEQYTLEPNKMQVAFVKNVMKMREEGIDKALLLSSTGTGKSFASAFAVREMQPRRVLFLVHREQIAKQALKSYRRVFGSARSYGLLSGNAREMNAEFVFSTMQMMAKSEIYEQYEKDAFDVIILDECHHAGSESYQRIMSYFTPGFWLGMTASPDTNNYDVYSIFDHHIAYEIRLQQALEEDLLCPFHYFGITDLEIDGQVFDDYSGTKNFANLVSDARVDYVIKKAAYYGFSGERVKGLVFCSRKEEAKELSQKFNQRGYQTAVLTGEDSQQRREQVIDQLAENLGREEQLDYIFTVDIFNEGVDVPEINQVIMLRPTESPVIFIQQLGRGLRKCEGKEYVVVLDFIGNYMNNFMIPIALSGDRSYNKDTMRRYIRESARIIPGSSTIHFDEVSRKRIYASIDSARTNDMKLLRESYQSLKNKLGRIPSILEFKEYGAVDVTKIFEKCGSYYQFLKKYEKEYQVCLSEIEQNVVEYLSKKMTAYKRIHELELLRHLILQPDRIITYFMEYKNWLEKQYNLKMTDQVKESVVRNLTNEFPKEEEKKKYRDCIFIEETENGGYRITEGFQKLLQNQNFKNMVLELLDFGIEQYKEKYADIYRDTNFQLYQKYTYEDVCRLLNWKRNMNAQNIGGYFYDADTKTLPVFINYDKAEDAIAYEDRFLSETNLIALSKHPRKITSGDVVHIYKRGEEEKSNRIFLFVRKNKDDHEAKEFYFLGEIFAEGDPNPIHMESTNDDAFEILYRLDVPVRSDIYDYIVT</sequence>
<keyword evidence="3" id="KW-0547">Nucleotide-binding</keyword>
<dbReference type="InterPro" id="IPR021835">
    <property type="entry name" value="DUF3427"/>
</dbReference>
<dbReference type="InterPro" id="IPR006935">
    <property type="entry name" value="Helicase/UvrB_N"/>
</dbReference>
<accession>A0ABX2H111</accession>
<dbReference type="CDD" id="cd18799">
    <property type="entry name" value="SF2_C_EcoAI-like"/>
    <property type="match status" value="1"/>
</dbReference>
<protein>
    <submittedName>
        <fullName evidence="3">DEAD/DEAH box helicase</fullName>
    </submittedName>
</protein>
<dbReference type="SMART" id="SM00490">
    <property type="entry name" value="HELICc"/>
    <property type="match status" value="1"/>
</dbReference>
<dbReference type="PANTHER" id="PTHR47396">
    <property type="entry name" value="TYPE I RESTRICTION ENZYME ECOKI R PROTEIN"/>
    <property type="match status" value="1"/>
</dbReference>
<dbReference type="Pfam" id="PF26350">
    <property type="entry name" value="DUF8090"/>
    <property type="match status" value="1"/>
</dbReference>
<evidence type="ECO:0000259" key="2">
    <source>
        <dbReference type="PROSITE" id="PS51194"/>
    </source>
</evidence>
<dbReference type="PANTHER" id="PTHR47396:SF1">
    <property type="entry name" value="ATP-DEPENDENT HELICASE IRC3-RELATED"/>
    <property type="match status" value="1"/>
</dbReference>
<dbReference type="InterPro" id="IPR001650">
    <property type="entry name" value="Helicase_C-like"/>
</dbReference>
<dbReference type="Pfam" id="PF11907">
    <property type="entry name" value="DUF3427"/>
    <property type="match status" value="1"/>
</dbReference>
<dbReference type="InterPro" id="IPR058403">
    <property type="entry name" value="DUF8090"/>
</dbReference>
<dbReference type="CDD" id="cd09204">
    <property type="entry name" value="PLDc_N_DEXD_b2"/>
    <property type="match status" value="1"/>
</dbReference>
<reference evidence="3 4" key="1">
    <citation type="journal article" date="2020" name="Cell Host Microbe">
        <title>Functional and Genomic Variation between Human-Derived Isolates of Lachnospiraceae Reveals Inter- and Intra-Species Diversity.</title>
        <authorList>
            <person name="Sorbara M.T."/>
            <person name="Littmann E.R."/>
            <person name="Fontana E."/>
            <person name="Moody T.U."/>
            <person name="Kohout C.E."/>
            <person name="Gjonbalaj M."/>
            <person name="Eaton V."/>
            <person name="Seok R."/>
            <person name="Leiner I.M."/>
            <person name="Pamer E.G."/>
        </authorList>
    </citation>
    <scope>NUCLEOTIDE SEQUENCE [LARGE SCALE GENOMIC DNA]</scope>
    <source>
        <strain evidence="3 4">MSK.14.16</strain>
    </source>
</reference>
<dbReference type="Pfam" id="PF00271">
    <property type="entry name" value="Helicase_C"/>
    <property type="match status" value="1"/>
</dbReference>
<feature type="domain" description="Helicase C-terminal" evidence="2">
    <location>
        <begin position="448"/>
        <end position="603"/>
    </location>
</feature>
<keyword evidence="4" id="KW-1185">Reference proteome</keyword>
<dbReference type="InterPro" id="IPR025202">
    <property type="entry name" value="PLD-like_dom"/>
</dbReference>
<dbReference type="SUPFAM" id="SSF52540">
    <property type="entry name" value="P-loop containing nucleoside triphosphate hydrolases"/>
    <property type="match status" value="1"/>
</dbReference>
<dbReference type="InterPro" id="IPR014001">
    <property type="entry name" value="Helicase_ATP-bd"/>
</dbReference>
<dbReference type="PROSITE" id="PS51192">
    <property type="entry name" value="HELICASE_ATP_BIND_1"/>
    <property type="match status" value="1"/>
</dbReference>
<dbReference type="Pfam" id="PF13091">
    <property type="entry name" value="PLDc_2"/>
    <property type="match status" value="1"/>
</dbReference>
<dbReference type="Gene3D" id="3.40.50.300">
    <property type="entry name" value="P-loop containing nucleotide triphosphate hydrolases"/>
    <property type="match status" value="2"/>
</dbReference>
<comment type="caution">
    <text evidence="3">The sequence shown here is derived from an EMBL/GenBank/DDBJ whole genome shotgun (WGS) entry which is preliminary data.</text>
</comment>
<organism evidence="3 4">
    <name type="scientific">Faecalicatena fissicatena</name>
    <dbReference type="NCBI Taxonomy" id="290055"/>
    <lineage>
        <taxon>Bacteria</taxon>
        <taxon>Bacillati</taxon>
        <taxon>Bacillota</taxon>
        <taxon>Clostridia</taxon>
        <taxon>Lachnospirales</taxon>
        <taxon>Lachnospiraceae</taxon>
        <taxon>Faecalicatena</taxon>
    </lineage>
</organism>
<dbReference type="SUPFAM" id="SSF56024">
    <property type="entry name" value="Phospholipase D/nuclease"/>
    <property type="match status" value="1"/>
</dbReference>
<keyword evidence="3" id="KW-0067">ATP-binding</keyword>
<keyword evidence="3" id="KW-0378">Hydrolase</keyword>
<dbReference type="Pfam" id="PF04851">
    <property type="entry name" value="ResIII"/>
    <property type="match status" value="1"/>
</dbReference>
<dbReference type="RefSeq" id="WP_173867073.1">
    <property type="nucleotide sequence ID" value="NZ_JAAWUU010000088.1"/>
</dbReference>
<dbReference type="PROSITE" id="PS51194">
    <property type="entry name" value="HELICASE_CTER"/>
    <property type="match status" value="1"/>
</dbReference>
<feature type="domain" description="Helicase ATP-binding" evidence="1">
    <location>
        <begin position="244"/>
        <end position="395"/>
    </location>
</feature>
<dbReference type="Gene3D" id="3.30.870.10">
    <property type="entry name" value="Endonuclease Chain A"/>
    <property type="match status" value="1"/>
</dbReference>
<name>A0ABX2H111_9FIRM</name>
<dbReference type="CDD" id="cd18032">
    <property type="entry name" value="DEXHc_RE_I_III_res"/>
    <property type="match status" value="1"/>
</dbReference>
<proteinExistence type="predicted"/>
<keyword evidence="3" id="KW-0347">Helicase</keyword>
<gene>
    <name evidence="3" type="ORF">HFM93_14535</name>
</gene>
<dbReference type="SMART" id="SM00487">
    <property type="entry name" value="DEXDc"/>
    <property type="match status" value="1"/>
</dbReference>
<dbReference type="InterPro" id="IPR027417">
    <property type="entry name" value="P-loop_NTPase"/>
</dbReference>
<evidence type="ECO:0000313" key="3">
    <source>
        <dbReference type="EMBL" id="NSG31443.1"/>
    </source>
</evidence>
<evidence type="ECO:0000313" key="4">
    <source>
        <dbReference type="Proteomes" id="UP000821846"/>
    </source>
</evidence>
<dbReference type="Proteomes" id="UP000821846">
    <property type="component" value="Unassembled WGS sequence"/>
</dbReference>
<dbReference type="GO" id="GO:0004386">
    <property type="term" value="F:helicase activity"/>
    <property type="evidence" value="ECO:0007669"/>
    <property type="project" value="UniProtKB-KW"/>
</dbReference>